<feature type="transmembrane region" description="Helical" evidence="8">
    <location>
        <begin position="185"/>
        <end position="204"/>
    </location>
</feature>
<evidence type="ECO:0000256" key="7">
    <source>
        <dbReference type="ARBA" id="ARBA00023136"/>
    </source>
</evidence>
<dbReference type="PANTHER" id="PTHR30472">
    <property type="entry name" value="FERRIC ENTEROBACTIN TRANSPORT SYSTEM PERMEASE PROTEIN"/>
    <property type="match status" value="1"/>
</dbReference>
<feature type="transmembrane region" description="Helical" evidence="8">
    <location>
        <begin position="235"/>
        <end position="265"/>
    </location>
</feature>
<evidence type="ECO:0000256" key="4">
    <source>
        <dbReference type="ARBA" id="ARBA00022475"/>
    </source>
</evidence>
<feature type="transmembrane region" description="Helical" evidence="8">
    <location>
        <begin position="53"/>
        <end position="70"/>
    </location>
</feature>
<evidence type="ECO:0000256" key="1">
    <source>
        <dbReference type="ARBA" id="ARBA00004651"/>
    </source>
</evidence>
<protein>
    <submittedName>
        <fullName evidence="9">Enterobactin ABC transporter permease</fullName>
    </submittedName>
</protein>
<evidence type="ECO:0000256" key="2">
    <source>
        <dbReference type="ARBA" id="ARBA00007935"/>
    </source>
</evidence>
<comment type="caution">
    <text evidence="9">The sequence shown here is derived from an EMBL/GenBank/DDBJ whole genome shotgun (WGS) entry which is preliminary data.</text>
</comment>
<dbReference type="Proteomes" id="UP000189800">
    <property type="component" value="Unassembled WGS sequence"/>
</dbReference>
<dbReference type="InterPro" id="IPR037294">
    <property type="entry name" value="ABC_BtuC-like"/>
</dbReference>
<accession>A0A1T0CLH7</accession>
<evidence type="ECO:0000313" key="10">
    <source>
        <dbReference type="Proteomes" id="UP000189800"/>
    </source>
</evidence>
<sequence>MSVTQLFARPIALIQARPIAVMAVLLAIAMLLFMSVNASGNWSFILSLRGKKLLALLAVGFAIGTSTLLFQTLTHNPILTPALLGFDSLYVLIKSLMVFFLGSVGMASIPTLGKFGFEVIIMLSLSLVMFRMLFGRHSQDLTRLILVGVVFGLLFRSLSFLVARMIDPEEFVTIQSVSYAGFNTINTQVLSVGMVLCAICALLMYRMRHKLDILLLGRLPAINLGIDYTRLTLGMLAMIALLVAVSTAMVGPVTFFGLLVCALTNAISPSMHHGKRLVLVSLIAMLCLVAGQMIFEHLLKMAGVLEVVIELVGGLAFLWIIFHQYQKQATR</sequence>
<evidence type="ECO:0000256" key="5">
    <source>
        <dbReference type="ARBA" id="ARBA00022692"/>
    </source>
</evidence>
<dbReference type="PANTHER" id="PTHR30472:SF19">
    <property type="entry name" value="PETROBACTIN IMPORT SYSTEM PERMEASE PROTEIN YCLO"/>
    <property type="match status" value="1"/>
</dbReference>
<keyword evidence="5 8" id="KW-0812">Transmembrane</keyword>
<dbReference type="GO" id="GO:0005886">
    <property type="term" value="C:plasma membrane"/>
    <property type="evidence" value="ECO:0007669"/>
    <property type="project" value="UniProtKB-SubCell"/>
</dbReference>
<keyword evidence="3" id="KW-0813">Transport</keyword>
<dbReference type="Gene3D" id="1.10.3470.10">
    <property type="entry name" value="ABC transporter involved in vitamin B12 uptake, BtuC"/>
    <property type="match status" value="1"/>
</dbReference>
<dbReference type="OrthoDB" id="9796260at2"/>
<dbReference type="Pfam" id="PF01032">
    <property type="entry name" value="FecCD"/>
    <property type="match status" value="1"/>
</dbReference>
<dbReference type="STRING" id="470453.B0680_07685"/>
<proteinExistence type="inferred from homology"/>
<dbReference type="GO" id="GO:0022857">
    <property type="term" value="F:transmembrane transporter activity"/>
    <property type="evidence" value="ECO:0007669"/>
    <property type="project" value="InterPro"/>
</dbReference>
<feature type="transmembrane region" description="Helical" evidence="8">
    <location>
        <begin position="277"/>
        <end position="295"/>
    </location>
</feature>
<feature type="transmembrane region" description="Helical" evidence="8">
    <location>
        <begin position="115"/>
        <end position="134"/>
    </location>
</feature>
<evidence type="ECO:0000256" key="6">
    <source>
        <dbReference type="ARBA" id="ARBA00022989"/>
    </source>
</evidence>
<reference evidence="9 10" key="1">
    <citation type="submission" date="2017-02" db="EMBL/GenBank/DDBJ databases">
        <title>Draft genome sequence of Moraxella pluranimalium CCUG 54913T type strain.</title>
        <authorList>
            <person name="Salva-Serra F."/>
            <person name="Engstrom-Jakobsson H."/>
            <person name="Thorell K."/>
            <person name="Jaen-Luchoro D."/>
            <person name="Gonzales-Siles L."/>
            <person name="Karlsson R."/>
            <person name="Yazdan S."/>
            <person name="Boulund F."/>
            <person name="Johnning A."/>
            <person name="Engstrand L."/>
            <person name="Kristiansson E."/>
            <person name="Moore E."/>
        </authorList>
    </citation>
    <scope>NUCLEOTIDE SEQUENCE [LARGE SCALE GENOMIC DNA]</scope>
    <source>
        <strain evidence="9 10">CCUG 54913</strain>
    </source>
</reference>
<feature type="transmembrane region" description="Helical" evidence="8">
    <location>
        <begin position="82"/>
        <end position="109"/>
    </location>
</feature>
<evidence type="ECO:0000313" key="9">
    <source>
        <dbReference type="EMBL" id="OOS23200.1"/>
    </source>
</evidence>
<gene>
    <name evidence="9" type="ORF">B0680_07685</name>
</gene>
<dbReference type="InterPro" id="IPR000522">
    <property type="entry name" value="ABC_transptr_permease_BtuC"/>
</dbReference>
<feature type="transmembrane region" description="Helical" evidence="8">
    <location>
        <begin position="12"/>
        <end position="33"/>
    </location>
</feature>
<dbReference type="SUPFAM" id="SSF81345">
    <property type="entry name" value="ABC transporter involved in vitamin B12 uptake, BtuC"/>
    <property type="match status" value="1"/>
</dbReference>
<feature type="transmembrane region" description="Helical" evidence="8">
    <location>
        <begin position="301"/>
        <end position="322"/>
    </location>
</feature>
<dbReference type="AlphaFoldDB" id="A0A1T0CLH7"/>
<dbReference type="GO" id="GO:0033214">
    <property type="term" value="P:siderophore-iron import into cell"/>
    <property type="evidence" value="ECO:0007669"/>
    <property type="project" value="TreeGrafter"/>
</dbReference>
<dbReference type="RefSeq" id="WP_078254523.1">
    <property type="nucleotide sequence ID" value="NZ_MUYU01000018.1"/>
</dbReference>
<feature type="transmembrane region" description="Helical" evidence="8">
    <location>
        <begin position="141"/>
        <end position="165"/>
    </location>
</feature>
<evidence type="ECO:0000256" key="3">
    <source>
        <dbReference type="ARBA" id="ARBA00022448"/>
    </source>
</evidence>
<keyword evidence="7 8" id="KW-0472">Membrane</keyword>
<dbReference type="EMBL" id="MUYU01000018">
    <property type="protein sequence ID" value="OOS23200.1"/>
    <property type="molecule type" value="Genomic_DNA"/>
</dbReference>
<keyword evidence="10" id="KW-1185">Reference proteome</keyword>
<keyword evidence="6 8" id="KW-1133">Transmembrane helix</keyword>
<keyword evidence="4" id="KW-1003">Cell membrane</keyword>
<evidence type="ECO:0000256" key="8">
    <source>
        <dbReference type="SAM" id="Phobius"/>
    </source>
</evidence>
<comment type="subcellular location">
    <subcellularLocation>
        <location evidence="1">Cell membrane</location>
        <topology evidence="1">Multi-pass membrane protein</topology>
    </subcellularLocation>
</comment>
<name>A0A1T0CLH7_9GAMM</name>
<organism evidence="9 10">
    <name type="scientific">Moraxella pluranimalium</name>
    <dbReference type="NCBI Taxonomy" id="470453"/>
    <lineage>
        <taxon>Bacteria</taxon>
        <taxon>Pseudomonadati</taxon>
        <taxon>Pseudomonadota</taxon>
        <taxon>Gammaproteobacteria</taxon>
        <taxon>Moraxellales</taxon>
        <taxon>Moraxellaceae</taxon>
        <taxon>Moraxella</taxon>
    </lineage>
</organism>
<comment type="similarity">
    <text evidence="2">Belongs to the binding-protein-dependent transport system permease family. FecCD subfamily.</text>
</comment>